<protein>
    <submittedName>
        <fullName evidence="1">Uncharacterized protein</fullName>
    </submittedName>
</protein>
<proteinExistence type="predicted"/>
<reference evidence="1 2" key="1">
    <citation type="submission" date="2018-11" db="EMBL/GenBank/DDBJ databases">
        <title>Proposal to divide the Flavobacteriaceae and reorganize its genera based on Amino Acid Identity values calculated from whole genome sequences.</title>
        <authorList>
            <person name="Nicholson A.C."/>
            <person name="Gulvik C.A."/>
            <person name="Whitney A.M."/>
            <person name="Humrighouse B.W."/>
            <person name="Bell M."/>
            <person name="Holmes B."/>
            <person name="Steigerwalt A.G."/>
            <person name="Villarma A."/>
            <person name="Sheth M."/>
            <person name="Batra D."/>
            <person name="Pryor J."/>
            <person name="Bernardet J.-F."/>
            <person name="Hugo C."/>
            <person name="Kampfer P."/>
            <person name="Newman J."/>
            <person name="McQuiston J.R."/>
        </authorList>
    </citation>
    <scope>NUCLEOTIDE SEQUENCE [LARGE SCALE GENOMIC DNA]</scope>
    <source>
        <strain evidence="1 2">G0041</strain>
    </source>
</reference>
<dbReference type="EMBL" id="CP033923">
    <property type="protein sequence ID" value="AZA92462.1"/>
    <property type="molecule type" value="Genomic_DNA"/>
</dbReference>
<keyword evidence="2" id="KW-1185">Reference proteome</keyword>
<dbReference type="Proteomes" id="UP000278288">
    <property type="component" value="Chromosome"/>
</dbReference>
<organism evidence="1 2">
    <name type="scientific">Chryseobacterium nakagawai</name>
    <dbReference type="NCBI Taxonomy" id="1241982"/>
    <lineage>
        <taxon>Bacteria</taxon>
        <taxon>Pseudomonadati</taxon>
        <taxon>Bacteroidota</taxon>
        <taxon>Flavobacteriia</taxon>
        <taxon>Flavobacteriales</taxon>
        <taxon>Weeksellaceae</taxon>
        <taxon>Chryseobacterium group</taxon>
        <taxon>Chryseobacterium</taxon>
    </lineage>
</organism>
<dbReference type="KEGG" id="cnk:EG343_18555"/>
<dbReference type="AlphaFoldDB" id="A0AAD1DRI3"/>
<evidence type="ECO:0000313" key="2">
    <source>
        <dbReference type="Proteomes" id="UP000278288"/>
    </source>
</evidence>
<name>A0AAD1DRI3_CHRNA</name>
<accession>A0AAD1DRI3</accession>
<evidence type="ECO:0000313" key="1">
    <source>
        <dbReference type="EMBL" id="AZA92462.1"/>
    </source>
</evidence>
<sequence>MLFEDKTWKSSRGDLGNFSTMEAFTAGDQKVIIFPDNTWKFINKATEGLYENTVVNSTSYTNPKTALSLAQSKRADAGFYYNPKKWTILQEQHEYSREEFALQGVLNKDLFASFGSFSLENNATLKNVKDIVLTSFLMNPGHYKIKRTEFRTVNGTEMFYIKYHDIDLDYDIIHYYVITDDKACAQISAGSPEKKFASSEKDLQDFLNGLIKVKTEKYVEQVNIQAPVPSPPRIQN</sequence>
<gene>
    <name evidence="1" type="ORF">EG343_18555</name>
</gene>